<dbReference type="SUPFAM" id="SSF49401">
    <property type="entry name" value="Bacterial adhesins"/>
    <property type="match status" value="1"/>
</dbReference>
<dbReference type="Proteomes" id="UP000275331">
    <property type="component" value="Unassembled WGS sequence"/>
</dbReference>
<name>A0A427UUC3_9ENTR</name>
<proteinExistence type="inferred from homology"/>
<dbReference type="InterPro" id="IPR054160">
    <property type="entry name" value="MrkD_recept-bd"/>
</dbReference>
<gene>
    <name evidence="7" type="ORF">EGT71_15900</name>
</gene>
<dbReference type="Pfam" id="PF22003">
    <property type="entry name" value="MrkDrd"/>
    <property type="match status" value="1"/>
</dbReference>
<dbReference type="Gene3D" id="2.60.40.1090">
    <property type="entry name" value="Fimbrial-type adhesion domain"/>
    <property type="match status" value="1"/>
</dbReference>
<dbReference type="GO" id="GO:0043709">
    <property type="term" value="P:cell adhesion involved in single-species biofilm formation"/>
    <property type="evidence" value="ECO:0007669"/>
    <property type="project" value="TreeGrafter"/>
</dbReference>
<dbReference type="InterPro" id="IPR050263">
    <property type="entry name" value="Bact_Fimbrial_Adh_Pro"/>
</dbReference>
<evidence type="ECO:0000256" key="3">
    <source>
        <dbReference type="ARBA" id="ARBA00022729"/>
    </source>
</evidence>
<dbReference type="InterPro" id="IPR036937">
    <property type="entry name" value="Adhesion_dom_fimbrial_sf"/>
</dbReference>
<dbReference type="AlphaFoldDB" id="A0A427UUC3"/>
<comment type="caution">
    <text evidence="7">The sequence shown here is derived from an EMBL/GenBank/DDBJ whole genome shotgun (WGS) entry which is preliminary data.</text>
</comment>
<protein>
    <submittedName>
        <fullName evidence="7">Uncharacterized protein</fullName>
    </submittedName>
</protein>
<comment type="subcellular location">
    <subcellularLocation>
        <location evidence="1">Fimbrium</location>
    </subcellularLocation>
</comment>
<dbReference type="OrthoDB" id="6546529at2"/>
<evidence type="ECO:0000259" key="6">
    <source>
        <dbReference type="Pfam" id="PF22003"/>
    </source>
</evidence>
<dbReference type="InterPro" id="IPR000259">
    <property type="entry name" value="Adhesion_dom_fimbrial"/>
</dbReference>
<feature type="domain" description="Fimbrial-type adhesion" evidence="5">
    <location>
        <begin position="252"/>
        <end position="391"/>
    </location>
</feature>
<dbReference type="Gene3D" id="2.60.40.3310">
    <property type="match status" value="1"/>
</dbReference>
<dbReference type="InterPro" id="IPR008966">
    <property type="entry name" value="Adhesion_dom_sf"/>
</dbReference>
<comment type="similarity">
    <text evidence="2">Belongs to the fimbrial protein family.</text>
</comment>
<evidence type="ECO:0000313" key="8">
    <source>
        <dbReference type="Proteomes" id="UP000275331"/>
    </source>
</evidence>
<evidence type="ECO:0000256" key="1">
    <source>
        <dbReference type="ARBA" id="ARBA00004561"/>
    </source>
</evidence>
<keyword evidence="4" id="KW-0281">Fimbrium</keyword>
<evidence type="ECO:0000256" key="4">
    <source>
        <dbReference type="ARBA" id="ARBA00023263"/>
    </source>
</evidence>
<organism evidence="7 8">
    <name type="scientific">Atlantibacter subterraneus</name>
    <dbReference type="NCBI Taxonomy" id="255519"/>
    <lineage>
        <taxon>Bacteria</taxon>
        <taxon>Pseudomonadati</taxon>
        <taxon>Pseudomonadota</taxon>
        <taxon>Gammaproteobacteria</taxon>
        <taxon>Enterobacterales</taxon>
        <taxon>Enterobacteriaceae</taxon>
        <taxon>Atlantibacter</taxon>
    </lineage>
</organism>
<feature type="domain" description="MrkD-like receptor binding" evidence="6">
    <location>
        <begin position="159"/>
        <end position="223"/>
    </location>
</feature>
<dbReference type="PANTHER" id="PTHR33420:SF12">
    <property type="entry name" value="FIMBRIN-LIKE PROTEIN FIMI-RELATED"/>
    <property type="match status" value="1"/>
</dbReference>
<evidence type="ECO:0000313" key="7">
    <source>
        <dbReference type="EMBL" id="RSE24076.1"/>
    </source>
</evidence>
<dbReference type="EMBL" id="RHXB01000011">
    <property type="protein sequence ID" value="RSE24076.1"/>
    <property type="molecule type" value="Genomic_DNA"/>
</dbReference>
<reference evidence="7 8" key="1">
    <citation type="submission" date="2018-10" db="EMBL/GenBank/DDBJ databases">
        <title>Transmission dynamics of multidrug resistant bacteria on intensive care unit surfaces.</title>
        <authorList>
            <person name="D'Souza A.W."/>
            <person name="Potter R.F."/>
            <person name="Wallace M."/>
            <person name="Shupe A."/>
            <person name="Patel S."/>
            <person name="Sun S."/>
            <person name="Gul D."/>
            <person name="Kwon J.H."/>
            <person name="Andleeb S."/>
            <person name="Burnham C.-A.D."/>
            <person name="Dantas G."/>
        </authorList>
    </citation>
    <scope>NUCLEOTIDE SEQUENCE [LARGE SCALE GENOMIC DNA]</scope>
    <source>
        <strain evidence="7 8">AS_373</strain>
    </source>
</reference>
<sequence length="392" mass="43022">MTAARFISRAFPLARSWSRNGVIASIKPARPKRCPSLLFQPLISRLFNKRLNAVNISGKTMPVQPYSLLSLFRLMLSLLLPVICWSAQANCVFHNGSGNVMQEVTIPTLTVDAHPAADTVLWDSGIISSSVTTDILCLTAATIETGYLNDKTPVSGLATPYVYQTNIPGIGIAIYTSKDMQTLVPIQWPRYTETAKAGEEYIEQHYFRVRLIATGQPISSGVLILYGYEADRTFGTIRQFMLSFNPTLVQVQTSGCDIETKDINVPLTPGGGASVNSLSRSGDTTSPVDFGINLHCDESTDFSLKFSGNTAGQQDILALDNSDQPDSAQGIGVQILFQDQPVPFNQTRQVWTTAHTQQVTVPFQARVIRLYDRSLLRGGNINATATFEMVYR</sequence>
<evidence type="ECO:0000256" key="2">
    <source>
        <dbReference type="ARBA" id="ARBA00006671"/>
    </source>
</evidence>
<dbReference type="GO" id="GO:0009289">
    <property type="term" value="C:pilus"/>
    <property type="evidence" value="ECO:0007669"/>
    <property type="project" value="UniProtKB-SubCell"/>
</dbReference>
<evidence type="ECO:0000259" key="5">
    <source>
        <dbReference type="Pfam" id="PF00419"/>
    </source>
</evidence>
<dbReference type="Pfam" id="PF00419">
    <property type="entry name" value="Fimbrial"/>
    <property type="match status" value="1"/>
</dbReference>
<keyword evidence="3" id="KW-0732">Signal</keyword>
<accession>A0A427UUC3</accession>
<dbReference type="PANTHER" id="PTHR33420">
    <property type="entry name" value="FIMBRIAL SUBUNIT ELFA-RELATED"/>
    <property type="match status" value="1"/>
</dbReference>